<keyword evidence="5" id="KW-0560">Oxidoreductase</keyword>
<accession>A0A4R2P3I7</accession>
<protein>
    <recommendedName>
        <fullName evidence="2">Probable nitronate monooxygenase</fullName>
    </recommendedName>
</protein>
<dbReference type="PANTHER" id="PTHR32332">
    <property type="entry name" value="2-NITROPROPANE DIOXYGENASE"/>
    <property type="match status" value="1"/>
</dbReference>
<dbReference type="CDD" id="cd04730">
    <property type="entry name" value="NPD_like"/>
    <property type="match status" value="1"/>
</dbReference>
<evidence type="ECO:0000256" key="5">
    <source>
        <dbReference type="ARBA" id="ARBA00023002"/>
    </source>
</evidence>
<keyword evidence="4" id="KW-0288">FMN</keyword>
<evidence type="ECO:0000313" key="7">
    <source>
        <dbReference type="Proteomes" id="UP000295416"/>
    </source>
</evidence>
<dbReference type="Gene3D" id="3.20.20.70">
    <property type="entry name" value="Aldolase class I"/>
    <property type="match status" value="1"/>
</dbReference>
<comment type="function">
    <text evidence="1">Nitronate monooxygenase that uses molecular oxygen to catalyze the oxidative denitrification of alkyl nitronates. Acts on propionate 3-nitronate (P3N), the presumed physiological substrate. Probably functions in the detoxification of P3N, a metabolic poison produced by plants and fungi as a defense mechanism.</text>
</comment>
<dbReference type="GO" id="GO:0018580">
    <property type="term" value="F:nitronate monooxygenase activity"/>
    <property type="evidence" value="ECO:0007669"/>
    <property type="project" value="InterPro"/>
</dbReference>
<evidence type="ECO:0000313" key="6">
    <source>
        <dbReference type="EMBL" id="TCP29242.1"/>
    </source>
</evidence>
<keyword evidence="7" id="KW-1185">Reference proteome</keyword>
<dbReference type="OrthoDB" id="9778912at2"/>
<name>A0A4R2P3I7_9BACL</name>
<keyword evidence="3" id="KW-0285">Flavoprotein</keyword>
<reference evidence="6 7" key="1">
    <citation type="submission" date="2019-03" db="EMBL/GenBank/DDBJ databases">
        <title>Genomic Encyclopedia of Type Strains, Phase IV (KMG-IV): sequencing the most valuable type-strain genomes for metagenomic binning, comparative biology and taxonomic classification.</title>
        <authorList>
            <person name="Goeker M."/>
        </authorList>
    </citation>
    <scope>NUCLEOTIDE SEQUENCE [LARGE SCALE GENOMIC DNA]</scope>
    <source>
        <strain evidence="6 7">DSM 19377</strain>
    </source>
</reference>
<dbReference type="RefSeq" id="WP_132745899.1">
    <property type="nucleotide sequence ID" value="NZ_SLXK01000011.1"/>
</dbReference>
<dbReference type="Proteomes" id="UP000295416">
    <property type="component" value="Unassembled WGS sequence"/>
</dbReference>
<dbReference type="PANTHER" id="PTHR32332:SF20">
    <property type="entry name" value="2-NITROPROPANE DIOXYGENASE-LIKE PROTEIN"/>
    <property type="match status" value="1"/>
</dbReference>
<gene>
    <name evidence="6" type="ORF">EV207_11142</name>
</gene>
<comment type="caution">
    <text evidence="6">The sequence shown here is derived from an EMBL/GenBank/DDBJ whole genome shotgun (WGS) entry which is preliminary data.</text>
</comment>
<dbReference type="InterPro" id="IPR004136">
    <property type="entry name" value="NMO"/>
</dbReference>
<dbReference type="InterPro" id="IPR013785">
    <property type="entry name" value="Aldolase_TIM"/>
</dbReference>
<organism evidence="6 7">
    <name type="scientific">Scopulibacillus darangshiensis</name>
    <dbReference type="NCBI Taxonomy" id="442528"/>
    <lineage>
        <taxon>Bacteria</taxon>
        <taxon>Bacillati</taxon>
        <taxon>Bacillota</taxon>
        <taxon>Bacilli</taxon>
        <taxon>Bacillales</taxon>
        <taxon>Sporolactobacillaceae</taxon>
        <taxon>Scopulibacillus</taxon>
    </lineage>
</organism>
<proteinExistence type="predicted"/>
<evidence type="ECO:0000256" key="3">
    <source>
        <dbReference type="ARBA" id="ARBA00022630"/>
    </source>
</evidence>
<dbReference type="AlphaFoldDB" id="A0A4R2P3I7"/>
<sequence>MTNRMTDILGIQYPIFQGGMGNISDAILAAAVSNAGALGTIGVGTMPLEEIRVKLAAMTSQTVKPWCVNIPLSVHPKTRAVINMVIEKKVPIVSLSAGNPKPYIPLFHENGIKVICVTASVRQAVKAEAAGADIIVCEGYEAAGINSNLETTTMTLVPQIADAVDVPVVAAGGIADGRGLAAALALGAEGVQMGTRFIATKEAPYHDAYKSSILTAEDDATTIVGRRYKRIRRIMKNDYADILIDMEKSGTTLDIYAEKTNERHHVIGAIEGNLKEGFINSGQIAGMIHDVPSVRELITGMVSRAKEILSQKNNML</sequence>
<evidence type="ECO:0000256" key="1">
    <source>
        <dbReference type="ARBA" id="ARBA00003535"/>
    </source>
</evidence>
<dbReference type="Pfam" id="PF03060">
    <property type="entry name" value="NMO"/>
    <property type="match status" value="1"/>
</dbReference>
<dbReference type="EMBL" id="SLXK01000011">
    <property type="protein sequence ID" value="TCP29242.1"/>
    <property type="molecule type" value="Genomic_DNA"/>
</dbReference>
<evidence type="ECO:0000256" key="2">
    <source>
        <dbReference type="ARBA" id="ARBA00013457"/>
    </source>
</evidence>
<evidence type="ECO:0000256" key="4">
    <source>
        <dbReference type="ARBA" id="ARBA00022643"/>
    </source>
</evidence>
<dbReference type="SUPFAM" id="SSF51412">
    <property type="entry name" value="Inosine monophosphate dehydrogenase (IMPDH)"/>
    <property type="match status" value="1"/>
</dbReference>